<comment type="caution">
    <text evidence="1">The sequence shown here is derived from an EMBL/GenBank/DDBJ whole genome shotgun (WGS) entry which is preliminary data.</text>
</comment>
<protein>
    <submittedName>
        <fullName evidence="1">Uncharacterized protein</fullName>
    </submittedName>
</protein>
<keyword evidence="2" id="KW-1185">Reference proteome</keyword>
<gene>
    <name evidence="1" type="ORF">E2C01_075012</name>
</gene>
<name>A0A5B7I9L2_PORTR</name>
<dbReference type="Proteomes" id="UP000324222">
    <property type="component" value="Unassembled WGS sequence"/>
</dbReference>
<reference evidence="1 2" key="1">
    <citation type="submission" date="2019-05" db="EMBL/GenBank/DDBJ databases">
        <title>Another draft genome of Portunus trituberculatus and its Hox gene families provides insights of decapod evolution.</title>
        <authorList>
            <person name="Jeong J.-H."/>
            <person name="Song I."/>
            <person name="Kim S."/>
            <person name="Choi T."/>
            <person name="Kim D."/>
            <person name="Ryu S."/>
            <person name="Kim W."/>
        </authorList>
    </citation>
    <scope>NUCLEOTIDE SEQUENCE [LARGE SCALE GENOMIC DNA]</scope>
    <source>
        <tissue evidence="1">Muscle</tissue>
    </source>
</reference>
<accession>A0A5B7I9L2</accession>
<dbReference type="AlphaFoldDB" id="A0A5B7I9L2"/>
<evidence type="ECO:0000313" key="1">
    <source>
        <dbReference type="EMBL" id="MPC80432.1"/>
    </source>
</evidence>
<evidence type="ECO:0000313" key="2">
    <source>
        <dbReference type="Proteomes" id="UP000324222"/>
    </source>
</evidence>
<organism evidence="1 2">
    <name type="scientific">Portunus trituberculatus</name>
    <name type="common">Swimming crab</name>
    <name type="synonym">Neptunus trituberculatus</name>
    <dbReference type="NCBI Taxonomy" id="210409"/>
    <lineage>
        <taxon>Eukaryota</taxon>
        <taxon>Metazoa</taxon>
        <taxon>Ecdysozoa</taxon>
        <taxon>Arthropoda</taxon>
        <taxon>Crustacea</taxon>
        <taxon>Multicrustacea</taxon>
        <taxon>Malacostraca</taxon>
        <taxon>Eumalacostraca</taxon>
        <taxon>Eucarida</taxon>
        <taxon>Decapoda</taxon>
        <taxon>Pleocyemata</taxon>
        <taxon>Brachyura</taxon>
        <taxon>Eubrachyura</taxon>
        <taxon>Portunoidea</taxon>
        <taxon>Portunidae</taxon>
        <taxon>Portuninae</taxon>
        <taxon>Portunus</taxon>
    </lineage>
</organism>
<proteinExistence type="predicted"/>
<sequence length="117" mass="12795">MRHTVSHRSCLIASQGSGSLYARCVTQERPRILTARRGAPCRPHFHQATHLTPSHSHLAQLTPYYFLRVSSGMHLAESLSNGRSVGIVGGRACTTTCCPTSVHRPMHAGSIPHCRLN</sequence>
<dbReference type="EMBL" id="VSRR010053999">
    <property type="protein sequence ID" value="MPC80432.1"/>
    <property type="molecule type" value="Genomic_DNA"/>
</dbReference>